<dbReference type="EMBL" id="JBHSAJ010000037">
    <property type="protein sequence ID" value="MFC3935611.1"/>
    <property type="molecule type" value="Genomic_DNA"/>
</dbReference>
<name>A0ABV8DAT8_9BURK</name>
<dbReference type="Proteomes" id="UP001595693">
    <property type="component" value="Unassembled WGS sequence"/>
</dbReference>
<reference evidence="2" key="1">
    <citation type="journal article" date="2019" name="Int. J. Syst. Evol. Microbiol.">
        <title>The Global Catalogue of Microorganisms (GCM) 10K type strain sequencing project: providing services to taxonomists for standard genome sequencing and annotation.</title>
        <authorList>
            <consortium name="The Broad Institute Genomics Platform"/>
            <consortium name="The Broad Institute Genome Sequencing Center for Infectious Disease"/>
            <person name="Wu L."/>
            <person name="Ma J."/>
        </authorList>
    </citation>
    <scope>NUCLEOTIDE SEQUENCE [LARGE SCALE GENOMIC DNA]</scope>
    <source>
        <strain evidence="2">CCUG 2113</strain>
    </source>
</reference>
<proteinExistence type="predicted"/>
<comment type="caution">
    <text evidence="1">The sequence shown here is derived from an EMBL/GenBank/DDBJ whole genome shotgun (WGS) entry which is preliminary data.</text>
</comment>
<organism evidence="1 2">
    <name type="scientific">Acidovorax facilis</name>
    <dbReference type="NCBI Taxonomy" id="12917"/>
    <lineage>
        <taxon>Bacteria</taxon>
        <taxon>Pseudomonadati</taxon>
        <taxon>Pseudomonadota</taxon>
        <taxon>Betaproteobacteria</taxon>
        <taxon>Burkholderiales</taxon>
        <taxon>Comamonadaceae</taxon>
        <taxon>Acidovorax</taxon>
    </lineage>
</organism>
<protein>
    <submittedName>
        <fullName evidence="1">Uncharacterized protein</fullName>
    </submittedName>
</protein>
<sequence length="387" mass="40866">MLTFEGFTGINNQVPAHRLKGSDLVAANDVDIGLTGEILRRGGYAKTDTDCHKNVHQSAGYKLATVESDLTAIHPNGDRHIIYESLGMSRVWYTDLPDGRTTFSNGLINGITDGLTGRAWSVPVPASLGVARAIGGSMFPGAYTYHLTFRRSDGAESPAASADALQIDSGGIYLSGLPMLDGHTLQVYLSGPNGEGAYLAGSTANDEFQYTGPSTDLILPCRTIGTVPMPVGTISAFWRGRLLVAQGRVLWASRPMAPHLAEWRDFRPMPADITAIQPMDGGIYVGTEDDLIWLGGDTFDQLAYVPTKRGPVVLGSGVAAPGDQIKLGDGTGVGNAMLCIAGGKIVAGFNGGQTSSLTGNRYKTTATEVCSTFRVLNGIPQYVAVPQ</sequence>
<accession>A0ABV8DAT8</accession>
<keyword evidence="2" id="KW-1185">Reference proteome</keyword>
<dbReference type="RefSeq" id="WP_055396646.1">
    <property type="nucleotide sequence ID" value="NZ_JAMXAX010000009.1"/>
</dbReference>
<evidence type="ECO:0000313" key="1">
    <source>
        <dbReference type="EMBL" id="MFC3935611.1"/>
    </source>
</evidence>
<evidence type="ECO:0000313" key="2">
    <source>
        <dbReference type="Proteomes" id="UP001595693"/>
    </source>
</evidence>
<gene>
    <name evidence="1" type="ORF">ACFOW3_13390</name>
</gene>